<proteinExistence type="predicted"/>
<dbReference type="EMBL" id="OBQI01000001">
    <property type="protein sequence ID" value="SOC47827.1"/>
    <property type="molecule type" value="Genomic_DNA"/>
</dbReference>
<protein>
    <submittedName>
        <fullName evidence="1">DNA N-6-adenine-methyltransferase (Dam)</fullName>
    </submittedName>
</protein>
<evidence type="ECO:0000313" key="2">
    <source>
        <dbReference type="Proteomes" id="UP000219435"/>
    </source>
</evidence>
<evidence type="ECO:0000313" key="1">
    <source>
        <dbReference type="EMBL" id="SOC47827.1"/>
    </source>
</evidence>
<name>A0A285V1M2_9ACTN</name>
<keyword evidence="1" id="KW-0808">Transferase</keyword>
<organism evidence="1 2">
    <name type="scientific">Blastococcus aggregatus</name>
    <dbReference type="NCBI Taxonomy" id="38502"/>
    <lineage>
        <taxon>Bacteria</taxon>
        <taxon>Bacillati</taxon>
        <taxon>Actinomycetota</taxon>
        <taxon>Actinomycetes</taxon>
        <taxon>Geodermatophilales</taxon>
        <taxon>Geodermatophilaceae</taxon>
        <taxon>Blastococcus</taxon>
    </lineage>
</organism>
<dbReference type="GO" id="GO:0032259">
    <property type="term" value="P:methylation"/>
    <property type="evidence" value="ECO:0007669"/>
    <property type="project" value="UniProtKB-KW"/>
</dbReference>
<dbReference type="RefSeq" id="WP_176522825.1">
    <property type="nucleotide sequence ID" value="NZ_OBQI01000001.1"/>
</dbReference>
<reference evidence="2" key="1">
    <citation type="submission" date="2017-08" db="EMBL/GenBank/DDBJ databases">
        <authorList>
            <person name="Varghese N."/>
            <person name="Submissions S."/>
        </authorList>
    </citation>
    <scope>NUCLEOTIDE SEQUENCE [LARGE SCALE GENOMIC DNA]</scope>
    <source>
        <strain evidence="2">DSM 4725</strain>
    </source>
</reference>
<keyword evidence="2" id="KW-1185">Reference proteome</keyword>
<dbReference type="GO" id="GO:0003677">
    <property type="term" value="F:DNA binding"/>
    <property type="evidence" value="ECO:0007669"/>
    <property type="project" value="InterPro"/>
</dbReference>
<gene>
    <name evidence="1" type="ORF">SAMN05660748_1061</name>
</gene>
<dbReference type="GO" id="GO:0009007">
    <property type="term" value="F:site-specific DNA-methyltransferase (adenine-specific) activity"/>
    <property type="evidence" value="ECO:0007669"/>
    <property type="project" value="InterPro"/>
</dbReference>
<dbReference type="AlphaFoldDB" id="A0A285V1M2"/>
<dbReference type="GO" id="GO:0009307">
    <property type="term" value="P:DNA restriction-modification system"/>
    <property type="evidence" value="ECO:0007669"/>
    <property type="project" value="InterPro"/>
</dbReference>
<dbReference type="Proteomes" id="UP000219435">
    <property type="component" value="Unassembled WGS sequence"/>
</dbReference>
<dbReference type="Pfam" id="PF05869">
    <property type="entry name" value="Dam"/>
    <property type="match status" value="1"/>
</dbReference>
<keyword evidence="1" id="KW-0489">Methyltransferase</keyword>
<sequence length="210" mass="23274">MLRVDETQTADMGRRRVCAGCRMPLEHAGTGRPREYCGQRCRQAVWARRSRAEQRRQAVADRSQWWTPSTLRKRVLDTWNIGLDAAACAESALVDNWLGPTHSDPARRDARTVVWADLVEGEQVVYCNAPYYPASLLGQFLELCVDTARRGVGTTGLIPASPCTGWWVRWVADAGAEVEFLRGRLSYDGPFSSGGVAPFGAALVHWPARG</sequence>
<dbReference type="InterPro" id="IPR008593">
    <property type="entry name" value="Dam_MeTrfase"/>
</dbReference>
<accession>A0A285V1M2</accession>